<dbReference type="AlphaFoldDB" id="A0A940MU27"/>
<dbReference type="InterPro" id="IPR050194">
    <property type="entry name" value="Glycosyltransferase_grp1"/>
</dbReference>
<evidence type="ECO:0000313" key="3">
    <source>
        <dbReference type="EMBL" id="MBP0494148.1"/>
    </source>
</evidence>
<keyword evidence="4" id="KW-1185">Reference proteome</keyword>
<dbReference type="Pfam" id="PF13439">
    <property type="entry name" value="Glyco_transf_4"/>
    <property type="match status" value="1"/>
</dbReference>
<gene>
    <name evidence="3" type="ORF">J5Y10_15285</name>
</gene>
<sequence>MRSTTPAGAGFGALGRVSGTAPPVRKAGEAAQATANRHARGAEGVSGPASPARILIVTDAWRPQVNGVVRTLSTVVEHLRTRGDVVEVIGPERFPTVALPSYAEIRLALVRSGRFAGMVDAFAPSAIHIATEGPLGWAARRLCRRRNWPFTTSFHTRFPEYLHLRAHVPQALSWALLRRFHAPAAATLAATTSLLGELESRGFRHLRRWSRGVDLDRFPAAPRDPWPGLPRPVFLYAGRVAVEKNIEAFLSLDLPGSKVVVGDGPHRAALQARFPEARFTGYREGVPLAAAYAGADVFVFPSRTDTFGLVLLEALATGTPVAAFPVTGPLDVLGGATEPVGALDEDLRAACLAALGADRAACRRHAAKWSWAASATQLRDALAALPQG</sequence>
<dbReference type="Pfam" id="PF13692">
    <property type="entry name" value="Glyco_trans_1_4"/>
    <property type="match status" value="1"/>
</dbReference>
<reference evidence="3" key="1">
    <citation type="submission" date="2021-03" db="EMBL/GenBank/DDBJ databases">
        <authorList>
            <person name="So Y."/>
        </authorList>
    </citation>
    <scope>NUCLEOTIDE SEQUENCE</scope>
    <source>
        <strain evidence="3">SG15</strain>
    </source>
</reference>
<dbReference type="SUPFAM" id="SSF53756">
    <property type="entry name" value="UDP-Glycosyltransferase/glycogen phosphorylase"/>
    <property type="match status" value="1"/>
</dbReference>
<dbReference type="Gene3D" id="3.40.50.2000">
    <property type="entry name" value="Glycogen Phosphorylase B"/>
    <property type="match status" value="2"/>
</dbReference>
<dbReference type="Proteomes" id="UP000677537">
    <property type="component" value="Unassembled WGS sequence"/>
</dbReference>
<evidence type="ECO:0000313" key="4">
    <source>
        <dbReference type="Proteomes" id="UP000677537"/>
    </source>
</evidence>
<feature type="region of interest" description="Disordered" evidence="1">
    <location>
        <begin position="1"/>
        <end position="47"/>
    </location>
</feature>
<dbReference type="InterPro" id="IPR028098">
    <property type="entry name" value="Glyco_trans_4-like_N"/>
</dbReference>
<evidence type="ECO:0000259" key="2">
    <source>
        <dbReference type="Pfam" id="PF13439"/>
    </source>
</evidence>
<name>A0A940MU27_9PROT</name>
<dbReference type="CDD" id="cd03814">
    <property type="entry name" value="GT4-like"/>
    <property type="match status" value="1"/>
</dbReference>
<evidence type="ECO:0000256" key="1">
    <source>
        <dbReference type="SAM" id="MobiDB-lite"/>
    </source>
</evidence>
<proteinExistence type="predicted"/>
<dbReference type="GO" id="GO:0016757">
    <property type="term" value="F:glycosyltransferase activity"/>
    <property type="evidence" value="ECO:0007669"/>
    <property type="project" value="TreeGrafter"/>
</dbReference>
<comment type="caution">
    <text evidence="3">The sequence shown here is derived from an EMBL/GenBank/DDBJ whole genome shotgun (WGS) entry which is preliminary data.</text>
</comment>
<accession>A0A940MU27</accession>
<dbReference type="PANTHER" id="PTHR45947:SF3">
    <property type="entry name" value="SULFOQUINOVOSYL TRANSFERASE SQD2"/>
    <property type="match status" value="1"/>
</dbReference>
<feature type="domain" description="Glycosyltransferase subfamily 4-like N-terminal" evidence="2">
    <location>
        <begin position="65"/>
        <end position="217"/>
    </location>
</feature>
<dbReference type="RefSeq" id="WP_209374902.1">
    <property type="nucleotide sequence ID" value="NZ_JAGIZA010000009.1"/>
</dbReference>
<dbReference type="EMBL" id="JAGIZA010000009">
    <property type="protein sequence ID" value="MBP0494148.1"/>
    <property type="molecule type" value="Genomic_DNA"/>
</dbReference>
<protein>
    <submittedName>
        <fullName evidence="3">Glycosyltransferase family 1 protein</fullName>
    </submittedName>
</protein>
<organism evidence="3 4">
    <name type="scientific">Roseomonas indoligenes</name>
    <dbReference type="NCBI Taxonomy" id="2820811"/>
    <lineage>
        <taxon>Bacteria</taxon>
        <taxon>Pseudomonadati</taxon>
        <taxon>Pseudomonadota</taxon>
        <taxon>Alphaproteobacteria</taxon>
        <taxon>Acetobacterales</taxon>
        <taxon>Roseomonadaceae</taxon>
        <taxon>Roseomonas</taxon>
    </lineage>
</organism>
<dbReference type="PANTHER" id="PTHR45947">
    <property type="entry name" value="SULFOQUINOVOSYL TRANSFERASE SQD2"/>
    <property type="match status" value="1"/>
</dbReference>